<evidence type="ECO:0000256" key="3">
    <source>
        <dbReference type="ARBA" id="ARBA00022475"/>
    </source>
</evidence>
<feature type="transmembrane region" description="Helical" evidence="7">
    <location>
        <begin position="319"/>
        <end position="338"/>
    </location>
</feature>
<proteinExistence type="inferred from homology"/>
<keyword evidence="3" id="KW-1003">Cell membrane</keyword>
<dbReference type="InterPro" id="IPR045621">
    <property type="entry name" value="BPD_transp_1_N"/>
</dbReference>
<evidence type="ECO:0000256" key="2">
    <source>
        <dbReference type="ARBA" id="ARBA00022448"/>
    </source>
</evidence>
<keyword evidence="2 7" id="KW-0813">Transport</keyword>
<evidence type="ECO:0000256" key="7">
    <source>
        <dbReference type="RuleBase" id="RU363032"/>
    </source>
</evidence>
<evidence type="ECO:0000256" key="5">
    <source>
        <dbReference type="ARBA" id="ARBA00022989"/>
    </source>
</evidence>
<comment type="similarity">
    <text evidence="7">Belongs to the binding-protein-dependent transport system permease family.</text>
</comment>
<accession>A0A7Z7J7E2</accession>
<feature type="transmembrane region" description="Helical" evidence="7">
    <location>
        <begin position="38"/>
        <end position="56"/>
    </location>
</feature>
<dbReference type="Pfam" id="PF00528">
    <property type="entry name" value="BPD_transp_1"/>
    <property type="match status" value="1"/>
</dbReference>
<comment type="caution">
    <text evidence="9">The sequence shown here is derived from an EMBL/GenBank/DDBJ whole genome shotgun (WGS) entry which is preliminary data.</text>
</comment>
<evidence type="ECO:0000313" key="9">
    <source>
        <dbReference type="EMBL" id="SPC09814.1"/>
    </source>
</evidence>
<dbReference type="PANTHER" id="PTHR43163:SF9">
    <property type="entry name" value="ABC TRANSPORTER PERMEASE PROTEIN"/>
    <property type="match status" value="1"/>
</dbReference>
<sequence length="358" mass="38470">MGNGEGQPHPSAVVASPAASVEQAVNFLSFLGARLGKAVVVVLGVVVINFFLIRMAPGDPATVMAGEAGAGDAAFVNQLREQFGLDKPVLTQLGIYLKGVAQLDLGYSYRNHLPVLDLILDRLPATFLLMSGAFLFSIVLGVLLGVIAARTRYENRRRWIDSAVMSGALLLYATPLFWLSLMAIILFSVVLGWLPAFGMETIGAGYTGLARVNDVALHMILPTVSLGCFFMAVYVRLTRASMLEVMGMDYVKTARAKGVPAGRVIRVHVLRNALLPVITFAGIQLGQMAGGAVLTETVFSWPGIGRLMFDALLQRDYQLLLGIFFVTSALVVFFNLVTDVIYRFIDPRIAAGGKGATA</sequence>
<dbReference type="InterPro" id="IPR000515">
    <property type="entry name" value="MetI-like"/>
</dbReference>
<dbReference type="PANTHER" id="PTHR43163">
    <property type="entry name" value="DIPEPTIDE TRANSPORT SYSTEM PERMEASE PROTEIN DPPB-RELATED"/>
    <property type="match status" value="1"/>
</dbReference>
<feature type="transmembrane region" description="Helical" evidence="7">
    <location>
        <begin position="169"/>
        <end position="195"/>
    </location>
</feature>
<evidence type="ECO:0000256" key="4">
    <source>
        <dbReference type="ARBA" id="ARBA00022692"/>
    </source>
</evidence>
<gene>
    <name evidence="9" type="ORF">CBM2594_A41137</name>
</gene>
<dbReference type="EMBL" id="OGUU01000008">
    <property type="protein sequence ID" value="SPC09814.1"/>
    <property type="molecule type" value="Genomic_DNA"/>
</dbReference>
<keyword evidence="4 7" id="KW-0812">Transmembrane</keyword>
<dbReference type="InterPro" id="IPR035906">
    <property type="entry name" value="MetI-like_sf"/>
</dbReference>
<dbReference type="GO" id="GO:0005886">
    <property type="term" value="C:plasma membrane"/>
    <property type="evidence" value="ECO:0007669"/>
    <property type="project" value="UniProtKB-SubCell"/>
</dbReference>
<evidence type="ECO:0000256" key="1">
    <source>
        <dbReference type="ARBA" id="ARBA00004651"/>
    </source>
</evidence>
<name>A0A7Z7J7E2_9BURK</name>
<feature type="domain" description="ABC transmembrane type-1" evidence="8">
    <location>
        <begin position="123"/>
        <end position="342"/>
    </location>
</feature>
<feature type="transmembrane region" description="Helical" evidence="7">
    <location>
        <begin position="215"/>
        <end position="237"/>
    </location>
</feature>
<reference evidence="9" key="1">
    <citation type="submission" date="2018-01" db="EMBL/GenBank/DDBJ databases">
        <authorList>
            <person name="Clerissi C."/>
        </authorList>
    </citation>
    <scope>NUCLEOTIDE SEQUENCE [LARGE SCALE GENOMIC DNA]</scope>
    <source>
        <strain evidence="9">Cupriavidus taiwanensis STM 6021</strain>
    </source>
</reference>
<dbReference type="AlphaFoldDB" id="A0A7Z7J7E2"/>
<dbReference type="Proteomes" id="UP000257139">
    <property type="component" value="Chromosome CBM2594_a"/>
</dbReference>
<dbReference type="Pfam" id="PF19300">
    <property type="entry name" value="BPD_transp_1_N"/>
    <property type="match status" value="1"/>
</dbReference>
<dbReference type="OMA" id="WGHIFRN"/>
<evidence type="ECO:0000256" key="6">
    <source>
        <dbReference type="ARBA" id="ARBA00023136"/>
    </source>
</evidence>
<dbReference type="Gene3D" id="1.10.3720.10">
    <property type="entry name" value="MetI-like"/>
    <property type="match status" value="1"/>
</dbReference>
<protein>
    <submittedName>
        <fullName evidence="9">Putative ABC-type peptide transport system, membrane component</fullName>
    </submittedName>
</protein>
<feature type="transmembrane region" description="Helical" evidence="7">
    <location>
        <begin position="127"/>
        <end position="149"/>
    </location>
</feature>
<keyword evidence="6 7" id="KW-0472">Membrane</keyword>
<dbReference type="SUPFAM" id="SSF161098">
    <property type="entry name" value="MetI-like"/>
    <property type="match status" value="1"/>
</dbReference>
<evidence type="ECO:0000259" key="8">
    <source>
        <dbReference type="PROSITE" id="PS50928"/>
    </source>
</evidence>
<dbReference type="GO" id="GO:0055085">
    <property type="term" value="P:transmembrane transport"/>
    <property type="evidence" value="ECO:0007669"/>
    <property type="project" value="InterPro"/>
</dbReference>
<organism evidence="9">
    <name type="scientific">Cupriavidus taiwanensis</name>
    <dbReference type="NCBI Taxonomy" id="164546"/>
    <lineage>
        <taxon>Bacteria</taxon>
        <taxon>Pseudomonadati</taxon>
        <taxon>Pseudomonadota</taxon>
        <taxon>Betaproteobacteria</taxon>
        <taxon>Burkholderiales</taxon>
        <taxon>Burkholderiaceae</taxon>
        <taxon>Cupriavidus</taxon>
    </lineage>
</organism>
<dbReference type="CDD" id="cd06261">
    <property type="entry name" value="TM_PBP2"/>
    <property type="match status" value="1"/>
</dbReference>
<keyword evidence="5 7" id="KW-1133">Transmembrane helix</keyword>
<comment type="subcellular location">
    <subcellularLocation>
        <location evidence="1 7">Cell membrane</location>
        <topology evidence="1 7">Multi-pass membrane protein</topology>
    </subcellularLocation>
</comment>
<dbReference type="PROSITE" id="PS50928">
    <property type="entry name" value="ABC_TM1"/>
    <property type="match status" value="1"/>
</dbReference>
<feature type="transmembrane region" description="Helical" evidence="7">
    <location>
        <begin position="273"/>
        <end position="299"/>
    </location>
</feature>